<proteinExistence type="inferred from homology"/>
<evidence type="ECO:0000256" key="7">
    <source>
        <dbReference type="ARBA" id="ARBA00033103"/>
    </source>
</evidence>
<evidence type="ECO:0000256" key="2">
    <source>
        <dbReference type="ARBA" id="ARBA00014415"/>
    </source>
</evidence>
<dbReference type="NCBIfam" id="NF011660">
    <property type="entry name" value="PRK15080.1"/>
    <property type="match status" value="1"/>
</dbReference>
<evidence type="ECO:0000256" key="6">
    <source>
        <dbReference type="ARBA" id="ARBA00030945"/>
    </source>
</evidence>
<dbReference type="EMBL" id="JAHXPT010000003">
    <property type="protein sequence ID" value="MBW6409499.1"/>
    <property type="molecule type" value="Genomic_DNA"/>
</dbReference>
<dbReference type="CDD" id="cd24047">
    <property type="entry name" value="ASKHA_NBD_EutJ"/>
    <property type="match status" value="1"/>
</dbReference>
<gene>
    <name evidence="8" type="primary">eutJ</name>
    <name evidence="8" type="ORF">KYD98_05295</name>
</gene>
<keyword evidence="4" id="KW-0346">Stress response</keyword>
<dbReference type="InterPro" id="IPR018181">
    <property type="entry name" value="Heat_shock_70_CS"/>
</dbReference>
<comment type="similarity">
    <text evidence="1">Belongs to the heat shock protein 70 family.</text>
</comment>
<dbReference type="PROSITE" id="PS00329">
    <property type="entry name" value="HSP70_2"/>
    <property type="match status" value="1"/>
</dbReference>
<dbReference type="RefSeq" id="WP_219778556.1">
    <property type="nucleotide sequence ID" value="NZ_JAHXPT010000003.1"/>
</dbReference>
<dbReference type="SUPFAM" id="SSF53067">
    <property type="entry name" value="Actin-like ATPase domain"/>
    <property type="match status" value="2"/>
</dbReference>
<accession>A0ABS7ALG7</accession>
<protein>
    <recommendedName>
        <fullName evidence="2">Chaperone protein DnaK</fullName>
    </recommendedName>
    <alternativeName>
        <fullName evidence="3">Chaperone protein dnaK</fullName>
    </alternativeName>
    <alternativeName>
        <fullName evidence="7">HSP70</fullName>
    </alternativeName>
    <alternativeName>
        <fullName evidence="6">Heat shock 70 kDa protein</fullName>
    </alternativeName>
    <alternativeName>
        <fullName evidence="5">Heat shock protein 70</fullName>
    </alternativeName>
</protein>
<dbReference type="PANTHER" id="PTHR32432:SF3">
    <property type="entry name" value="ETHANOLAMINE UTILIZATION PROTEIN EUTJ"/>
    <property type="match status" value="1"/>
</dbReference>
<dbReference type="Pfam" id="PF11104">
    <property type="entry name" value="PilM_2"/>
    <property type="match status" value="1"/>
</dbReference>
<dbReference type="Gene3D" id="3.30.420.40">
    <property type="match status" value="2"/>
</dbReference>
<sequence>MSLFDKNEKLDVFYNLIKDEQFREYNNNIKAGVDLGTANIVFSVVDEFDNPVAGASYSASVVKDGLVVDYIGAIEIVRNLKSKVEKILGREIKYASTAIPPGTLNGNVKAIANVLEAADIEVVSIVDEPTAAAAVLGITDGAVVDVGGGTTGVSILKDGKVLYTADEPTGGTHMSLVIAGNYNISFEEAEKIKKDPNREKDNFLLVKPVIEKMAHIVKRHLEGYDVKKIYVVGGACSFSEFENVFKKVIGIETIKPSRPLLVTPLGIAVSCIK</sequence>
<dbReference type="InterPro" id="IPR050696">
    <property type="entry name" value="FtsA/MreB"/>
</dbReference>
<comment type="caution">
    <text evidence="8">The sequence shown here is derived from an EMBL/GenBank/DDBJ whole genome shotgun (WGS) entry which is preliminary data.</text>
</comment>
<name>A0ABS7ALG7_9CLOT</name>
<evidence type="ECO:0000313" key="9">
    <source>
        <dbReference type="Proteomes" id="UP001519921"/>
    </source>
</evidence>
<dbReference type="PANTHER" id="PTHR32432">
    <property type="entry name" value="CELL DIVISION PROTEIN FTSA-RELATED"/>
    <property type="match status" value="1"/>
</dbReference>
<dbReference type="InterPro" id="IPR005883">
    <property type="entry name" value="PilM"/>
</dbReference>
<dbReference type="NCBIfam" id="TIGR02529">
    <property type="entry name" value="EutJ"/>
    <property type="match status" value="1"/>
</dbReference>
<dbReference type="InterPro" id="IPR043129">
    <property type="entry name" value="ATPase_NBD"/>
</dbReference>
<evidence type="ECO:0000256" key="1">
    <source>
        <dbReference type="ARBA" id="ARBA00007381"/>
    </source>
</evidence>
<evidence type="ECO:0000256" key="4">
    <source>
        <dbReference type="ARBA" id="ARBA00023016"/>
    </source>
</evidence>
<keyword evidence="9" id="KW-1185">Reference proteome</keyword>
<reference evidence="8 9" key="1">
    <citation type="submission" date="2021-07" db="EMBL/GenBank/DDBJ databases">
        <title>Clostridium weizhouense sp. nov., an anaerobic bacterium isolated from activated sludge of Petroleum wastewater.</title>
        <authorList>
            <person name="Li Q."/>
        </authorList>
    </citation>
    <scope>NUCLEOTIDE SEQUENCE [LARGE SCALE GENOMIC DNA]</scope>
    <source>
        <strain evidence="8 9">YB-6</strain>
    </source>
</reference>
<organism evidence="8 9">
    <name type="scientific">Clostridium weizhouense</name>
    <dbReference type="NCBI Taxonomy" id="2859781"/>
    <lineage>
        <taxon>Bacteria</taxon>
        <taxon>Bacillati</taxon>
        <taxon>Bacillota</taxon>
        <taxon>Clostridia</taxon>
        <taxon>Eubacteriales</taxon>
        <taxon>Clostridiaceae</taxon>
        <taxon>Clostridium</taxon>
    </lineage>
</organism>
<evidence type="ECO:0000256" key="5">
    <source>
        <dbReference type="ARBA" id="ARBA00030019"/>
    </source>
</evidence>
<dbReference type="Proteomes" id="UP001519921">
    <property type="component" value="Unassembled WGS sequence"/>
</dbReference>
<dbReference type="InterPro" id="IPR013366">
    <property type="entry name" value="EutJ"/>
</dbReference>
<evidence type="ECO:0000256" key="3">
    <source>
        <dbReference type="ARBA" id="ARBA00017249"/>
    </source>
</evidence>
<evidence type="ECO:0000313" key="8">
    <source>
        <dbReference type="EMBL" id="MBW6409499.1"/>
    </source>
</evidence>